<dbReference type="RefSeq" id="WP_349241754.1">
    <property type="nucleotide sequence ID" value="NZ_JAVTTO010000003.1"/>
</dbReference>
<evidence type="ECO:0000313" key="2">
    <source>
        <dbReference type="EMBL" id="MDT7832494.1"/>
    </source>
</evidence>
<sequence>MKKYIVAIVLIVFVGVSISCKTEKKEEKHEKVELSQKEVYQCPMDCEKGKTYKEEGKCPVCHMNLRKVTKKKEHDHSEKEHKH</sequence>
<evidence type="ECO:0000259" key="1">
    <source>
        <dbReference type="Pfam" id="PF19335"/>
    </source>
</evidence>
<dbReference type="PROSITE" id="PS51257">
    <property type="entry name" value="PROKAR_LIPOPROTEIN"/>
    <property type="match status" value="1"/>
</dbReference>
<keyword evidence="3" id="KW-1185">Reference proteome</keyword>
<dbReference type="EMBL" id="JAVTTO010000003">
    <property type="protein sequence ID" value="MDT7832494.1"/>
    <property type="molecule type" value="Genomic_DNA"/>
</dbReference>
<dbReference type="InterPro" id="IPR045800">
    <property type="entry name" value="HMBD"/>
</dbReference>
<protein>
    <submittedName>
        <fullName evidence="2">Heavy metal-binding domain-containing protein</fullName>
    </submittedName>
</protein>
<evidence type="ECO:0000313" key="3">
    <source>
        <dbReference type="Proteomes" id="UP001257277"/>
    </source>
</evidence>
<reference evidence="2 3" key="1">
    <citation type="submission" date="2023-09" db="EMBL/GenBank/DDBJ databases">
        <title>Novel taxa isolated from Blanes Bay.</title>
        <authorList>
            <person name="Rey-Velasco X."/>
            <person name="Lucena T."/>
        </authorList>
    </citation>
    <scope>NUCLEOTIDE SEQUENCE [LARGE SCALE GENOMIC DNA]</scope>
    <source>
        <strain evidence="2 3">S356</strain>
    </source>
</reference>
<organism evidence="2 3">
    <name type="scientific">Asprobacillus argus</name>
    <dbReference type="NCBI Taxonomy" id="3076534"/>
    <lineage>
        <taxon>Bacteria</taxon>
        <taxon>Pseudomonadati</taxon>
        <taxon>Bacteroidota</taxon>
        <taxon>Flavobacteriia</taxon>
        <taxon>Flavobacteriales</taxon>
        <taxon>Flavobacteriaceae</taxon>
        <taxon>Asprobacillus</taxon>
    </lineage>
</organism>
<proteinExistence type="predicted"/>
<gene>
    <name evidence="2" type="ORF">RQM59_08890</name>
</gene>
<name>A0ABU3LH27_9FLAO</name>
<dbReference type="Pfam" id="PF19335">
    <property type="entry name" value="HMBD"/>
    <property type="match status" value="1"/>
</dbReference>
<comment type="caution">
    <text evidence="2">The sequence shown here is derived from an EMBL/GenBank/DDBJ whole genome shotgun (WGS) entry which is preliminary data.</text>
</comment>
<feature type="domain" description="Heavy metal binding" evidence="1">
    <location>
        <begin position="39"/>
        <end position="68"/>
    </location>
</feature>
<accession>A0ABU3LH27</accession>
<dbReference type="Proteomes" id="UP001257277">
    <property type="component" value="Unassembled WGS sequence"/>
</dbReference>